<dbReference type="Proteomes" id="UP000652013">
    <property type="component" value="Unassembled WGS sequence"/>
</dbReference>
<gene>
    <name evidence="2" type="ORF">Sya03_45310</name>
</gene>
<keyword evidence="3" id="KW-1185">Reference proteome</keyword>
<evidence type="ECO:0000256" key="1">
    <source>
        <dbReference type="SAM" id="MobiDB-lite"/>
    </source>
</evidence>
<protein>
    <recommendedName>
        <fullName evidence="4">DUF2795 domain-containing protein</fullName>
    </recommendedName>
</protein>
<reference evidence="2" key="1">
    <citation type="submission" date="2021-01" db="EMBL/GenBank/DDBJ databases">
        <title>Whole genome shotgun sequence of Spirilliplanes yamanashiensis NBRC 15828.</title>
        <authorList>
            <person name="Komaki H."/>
            <person name="Tamura T."/>
        </authorList>
    </citation>
    <scope>NUCLEOTIDE SEQUENCE</scope>
    <source>
        <strain evidence="2">NBRC 15828</strain>
    </source>
</reference>
<dbReference type="EMBL" id="BOOY01000032">
    <property type="protein sequence ID" value="GIJ05179.1"/>
    <property type="molecule type" value="Genomic_DNA"/>
</dbReference>
<organism evidence="2 3">
    <name type="scientific">Spirilliplanes yamanashiensis</name>
    <dbReference type="NCBI Taxonomy" id="42233"/>
    <lineage>
        <taxon>Bacteria</taxon>
        <taxon>Bacillati</taxon>
        <taxon>Actinomycetota</taxon>
        <taxon>Actinomycetes</taxon>
        <taxon>Micromonosporales</taxon>
        <taxon>Micromonosporaceae</taxon>
        <taxon>Spirilliplanes</taxon>
    </lineage>
</organism>
<comment type="caution">
    <text evidence="2">The sequence shown here is derived from an EMBL/GenBank/DDBJ whole genome shotgun (WGS) entry which is preliminary data.</text>
</comment>
<feature type="region of interest" description="Disordered" evidence="1">
    <location>
        <begin position="1"/>
        <end position="74"/>
    </location>
</feature>
<evidence type="ECO:0008006" key="4">
    <source>
        <dbReference type="Google" id="ProtNLM"/>
    </source>
</evidence>
<dbReference type="Pfam" id="PF11387">
    <property type="entry name" value="DUF2795"/>
    <property type="match status" value="1"/>
</dbReference>
<feature type="compositionally biased region" description="Basic and acidic residues" evidence="1">
    <location>
        <begin position="12"/>
        <end position="23"/>
    </location>
</feature>
<evidence type="ECO:0000313" key="3">
    <source>
        <dbReference type="Proteomes" id="UP000652013"/>
    </source>
</evidence>
<dbReference type="InterPro" id="IPR021527">
    <property type="entry name" value="DUF2795"/>
</dbReference>
<dbReference type="AlphaFoldDB" id="A0A8J3YBS3"/>
<sequence length="122" mass="12936">MVMERGNTKHGPRLDGEMEKEVRGVVQGTAGGRAEEWKEAEPAGEDQPPATIHGGESGAQEELSRLGRHIGPSALPGDREALLASARTLGAPDDVLAALDRLPEGTTYDTVVEIWDALGQQV</sequence>
<evidence type="ECO:0000313" key="2">
    <source>
        <dbReference type="EMBL" id="GIJ05179.1"/>
    </source>
</evidence>
<name>A0A8J3YBS3_9ACTN</name>
<proteinExistence type="predicted"/>
<accession>A0A8J3YBS3</accession>